<organism evidence="1">
    <name type="scientific">Magallana gigas</name>
    <name type="common">Pacific oyster</name>
    <name type="synonym">Crassostrea gigas</name>
    <dbReference type="NCBI Taxonomy" id="29159"/>
    <lineage>
        <taxon>Eukaryota</taxon>
        <taxon>Metazoa</taxon>
        <taxon>Spiralia</taxon>
        <taxon>Lophotrochozoa</taxon>
        <taxon>Mollusca</taxon>
        <taxon>Bivalvia</taxon>
        <taxon>Autobranchia</taxon>
        <taxon>Pteriomorphia</taxon>
        <taxon>Ostreida</taxon>
        <taxon>Ostreoidea</taxon>
        <taxon>Ostreidae</taxon>
        <taxon>Magallana</taxon>
    </lineage>
</organism>
<protein>
    <submittedName>
        <fullName evidence="1">Uncharacterized protein</fullName>
    </submittedName>
</protein>
<gene>
    <name evidence="1" type="ORF">CGI_10019699</name>
</gene>
<dbReference type="AlphaFoldDB" id="K1QA21"/>
<dbReference type="HOGENOM" id="CLU_2707202_0_0_1"/>
<proteinExistence type="predicted"/>
<name>K1QA21_MAGGI</name>
<evidence type="ECO:0000313" key="1">
    <source>
        <dbReference type="EMBL" id="EKC30808.1"/>
    </source>
</evidence>
<reference evidence="1" key="1">
    <citation type="journal article" date="2012" name="Nature">
        <title>The oyster genome reveals stress adaptation and complexity of shell formation.</title>
        <authorList>
            <person name="Zhang G."/>
            <person name="Fang X."/>
            <person name="Guo X."/>
            <person name="Li L."/>
            <person name="Luo R."/>
            <person name="Xu F."/>
            <person name="Yang P."/>
            <person name="Zhang L."/>
            <person name="Wang X."/>
            <person name="Qi H."/>
            <person name="Xiong Z."/>
            <person name="Que H."/>
            <person name="Xie Y."/>
            <person name="Holland P.W."/>
            <person name="Paps J."/>
            <person name="Zhu Y."/>
            <person name="Wu F."/>
            <person name="Chen Y."/>
            <person name="Wang J."/>
            <person name="Peng C."/>
            <person name="Meng J."/>
            <person name="Yang L."/>
            <person name="Liu J."/>
            <person name="Wen B."/>
            <person name="Zhang N."/>
            <person name="Huang Z."/>
            <person name="Zhu Q."/>
            <person name="Feng Y."/>
            <person name="Mount A."/>
            <person name="Hedgecock D."/>
            <person name="Xu Z."/>
            <person name="Liu Y."/>
            <person name="Domazet-Loso T."/>
            <person name="Du Y."/>
            <person name="Sun X."/>
            <person name="Zhang S."/>
            <person name="Liu B."/>
            <person name="Cheng P."/>
            <person name="Jiang X."/>
            <person name="Li J."/>
            <person name="Fan D."/>
            <person name="Wang W."/>
            <person name="Fu W."/>
            <person name="Wang T."/>
            <person name="Wang B."/>
            <person name="Zhang J."/>
            <person name="Peng Z."/>
            <person name="Li Y."/>
            <person name="Li N."/>
            <person name="Wang J."/>
            <person name="Chen M."/>
            <person name="He Y."/>
            <person name="Tan F."/>
            <person name="Song X."/>
            <person name="Zheng Q."/>
            <person name="Huang R."/>
            <person name="Yang H."/>
            <person name="Du X."/>
            <person name="Chen L."/>
            <person name="Yang M."/>
            <person name="Gaffney P.M."/>
            <person name="Wang S."/>
            <person name="Luo L."/>
            <person name="She Z."/>
            <person name="Ming Y."/>
            <person name="Huang W."/>
            <person name="Zhang S."/>
            <person name="Huang B."/>
            <person name="Zhang Y."/>
            <person name="Qu T."/>
            <person name="Ni P."/>
            <person name="Miao G."/>
            <person name="Wang J."/>
            <person name="Wang Q."/>
            <person name="Steinberg C.E."/>
            <person name="Wang H."/>
            <person name="Li N."/>
            <person name="Qian L."/>
            <person name="Zhang G."/>
            <person name="Li Y."/>
            <person name="Yang H."/>
            <person name="Liu X."/>
            <person name="Wang J."/>
            <person name="Yin Y."/>
            <person name="Wang J."/>
        </authorList>
    </citation>
    <scope>NUCLEOTIDE SEQUENCE [LARGE SCALE GENOMIC DNA]</scope>
    <source>
        <strain evidence="1">05x7-T-G4-1.051#20</strain>
    </source>
</reference>
<sequence length="73" mass="8212">MKPITCVLIVLVLCQLCMTTSAVKLFSEDNMIKMKDTAKELGSKMKDKAKEFVKKVKDIEAQKRFIEETGGLS</sequence>
<dbReference type="InParanoid" id="K1QA21"/>
<dbReference type="EMBL" id="JH816101">
    <property type="protein sequence ID" value="EKC30808.1"/>
    <property type="molecule type" value="Genomic_DNA"/>
</dbReference>
<accession>K1QA21</accession>